<feature type="domain" description="AB hydrolase-1" evidence="1">
    <location>
        <begin position="5"/>
        <end position="219"/>
    </location>
</feature>
<accession>A0A2R8AL31</accession>
<reference evidence="2 3" key="1">
    <citation type="submission" date="2018-03" db="EMBL/GenBank/DDBJ databases">
        <authorList>
            <person name="Keele B.F."/>
        </authorList>
    </citation>
    <scope>NUCLEOTIDE SEQUENCE [LARGE SCALE GENOMIC DNA]</scope>
    <source>
        <strain evidence="2 3">CECT 8811</strain>
    </source>
</reference>
<dbReference type="Pfam" id="PF12697">
    <property type="entry name" value="Abhydrolase_6"/>
    <property type="match status" value="1"/>
</dbReference>
<keyword evidence="3" id="KW-1185">Reference proteome</keyword>
<dbReference type="InterPro" id="IPR000073">
    <property type="entry name" value="AB_hydrolase_1"/>
</dbReference>
<dbReference type="InterPro" id="IPR050471">
    <property type="entry name" value="AB_hydrolase"/>
</dbReference>
<evidence type="ECO:0000259" key="1">
    <source>
        <dbReference type="Pfam" id="PF12697"/>
    </source>
</evidence>
<evidence type="ECO:0000313" key="3">
    <source>
        <dbReference type="Proteomes" id="UP000244911"/>
    </source>
</evidence>
<proteinExistence type="predicted"/>
<dbReference type="PANTHER" id="PTHR43433">
    <property type="entry name" value="HYDROLASE, ALPHA/BETA FOLD FAMILY PROTEIN"/>
    <property type="match status" value="1"/>
</dbReference>
<dbReference type="Gene3D" id="3.40.50.1820">
    <property type="entry name" value="alpha/beta hydrolase"/>
    <property type="match status" value="1"/>
</dbReference>
<dbReference type="PRINTS" id="PR00111">
    <property type="entry name" value="ABHYDROLASE"/>
</dbReference>
<name>A0A2R8AL31_9RHOB</name>
<dbReference type="InterPro" id="IPR029058">
    <property type="entry name" value="AB_hydrolase_fold"/>
</dbReference>
<sequence>MQEPLVLIPGMMCDARVFGPQINDLSRDYTVITAAPTRGDTIREMAAKILDQLPPRFALAGLSLGGIVAMEMARRAPDRVNRLALISTSPLADTPGQAAWREPQIVHANIGRLDEAMAEAFSPDVLAPGPAQAEIMDLVFQMARAIGPETFVRQTRALQRRPDAQRALQRLKVPTMVMCGAHDKMTPPKRHETMAELIKDAELVILPDAGHLPTLETPEHVNIGLRAWMKLPLQLRERAIA</sequence>
<dbReference type="PANTHER" id="PTHR43433:SF5">
    <property type="entry name" value="AB HYDROLASE-1 DOMAIN-CONTAINING PROTEIN"/>
    <property type="match status" value="1"/>
</dbReference>
<gene>
    <name evidence="2" type="primary">bioH</name>
    <name evidence="2" type="ORF">ALP8811_01734</name>
</gene>
<dbReference type="EMBL" id="OMOI01000001">
    <property type="protein sequence ID" value="SPF76720.1"/>
    <property type="molecule type" value="Genomic_DNA"/>
</dbReference>
<evidence type="ECO:0000313" key="2">
    <source>
        <dbReference type="EMBL" id="SPF76720.1"/>
    </source>
</evidence>
<dbReference type="OrthoDB" id="5491135at2"/>
<protein>
    <submittedName>
        <fullName evidence="2">Pimeloyl-[acyl-carrier protein] methyl ester esterase</fullName>
        <ecNumber evidence="2">3.1.1.85</ecNumber>
    </submittedName>
</protein>
<keyword evidence="2" id="KW-0378">Hydrolase</keyword>
<organism evidence="2 3">
    <name type="scientific">Aliiroseovarius pelagivivens</name>
    <dbReference type="NCBI Taxonomy" id="1639690"/>
    <lineage>
        <taxon>Bacteria</taxon>
        <taxon>Pseudomonadati</taxon>
        <taxon>Pseudomonadota</taxon>
        <taxon>Alphaproteobacteria</taxon>
        <taxon>Rhodobacterales</taxon>
        <taxon>Paracoccaceae</taxon>
        <taxon>Aliiroseovarius</taxon>
    </lineage>
</organism>
<dbReference type="EC" id="3.1.1.85" evidence="2"/>
<dbReference type="RefSeq" id="WP_108856697.1">
    <property type="nucleotide sequence ID" value="NZ_OMOI01000001.1"/>
</dbReference>
<dbReference type="SUPFAM" id="SSF53474">
    <property type="entry name" value="alpha/beta-Hydrolases"/>
    <property type="match status" value="1"/>
</dbReference>
<dbReference type="GO" id="GO:0090499">
    <property type="term" value="F:pimelyl-[acyl-carrier protein] methyl ester esterase activity"/>
    <property type="evidence" value="ECO:0007669"/>
    <property type="project" value="UniProtKB-EC"/>
</dbReference>
<dbReference type="Proteomes" id="UP000244911">
    <property type="component" value="Unassembled WGS sequence"/>
</dbReference>
<dbReference type="AlphaFoldDB" id="A0A2R8AL31"/>